<reference evidence="9 10" key="1">
    <citation type="journal article" date="2020" name="IScience">
        <title>Genome Sequencing of the Endangered Kingdonia uniflora (Circaeasteraceae, Ranunculales) Reveals Potential Mechanisms of Evolutionary Specialization.</title>
        <authorList>
            <person name="Sun Y."/>
            <person name="Deng T."/>
            <person name="Zhang A."/>
            <person name="Moore M.J."/>
            <person name="Landis J.B."/>
            <person name="Lin N."/>
            <person name="Zhang H."/>
            <person name="Zhang X."/>
            <person name="Huang J."/>
            <person name="Zhang X."/>
            <person name="Sun H."/>
            <person name="Wang H."/>
        </authorList>
    </citation>
    <scope>NUCLEOTIDE SEQUENCE [LARGE SCALE GENOMIC DNA]</scope>
    <source>
        <strain evidence="9">TB1705</strain>
        <tissue evidence="9">Leaf</tissue>
    </source>
</reference>
<dbReference type="PANTHER" id="PTHR48005:SF70">
    <property type="entry name" value="MDIS1-INTERACTING RECEPTOR LIKE KINASE 2-LIKE"/>
    <property type="match status" value="1"/>
</dbReference>
<keyword evidence="6" id="KW-0067">ATP-binding</keyword>
<evidence type="ECO:0000313" key="10">
    <source>
        <dbReference type="Proteomes" id="UP000541444"/>
    </source>
</evidence>
<comment type="catalytic activity">
    <reaction evidence="7">
        <text>L-threonyl-[protein] + ATP = O-phospho-L-threonyl-[protein] + ADP + H(+)</text>
        <dbReference type="Rhea" id="RHEA:46608"/>
        <dbReference type="Rhea" id="RHEA-COMP:11060"/>
        <dbReference type="Rhea" id="RHEA-COMP:11605"/>
        <dbReference type="ChEBI" id="CHEBI:15378"/>
        <dbReference type="ChEBI" id="CHEBI:30013"/>
        <dbReference type="ChEBI" id="CHEBI:30616"/>
        <dbReference type="ChEBI" id="CHEBI:61977"/>
        <dbReference type="ChEBI" id="CHEBI:456216"/>
        <dbReference type="EC" id="2.7.11.1"/>
    </reaction>
</comment>
<dbReference type="Proteomes" id="UP000541444">
    <property type="component" value="Unassembled WGS sequence"/>
</dbReference>
<protein>
    <recommendedName>
        <fullName evidence="1">non-specific serine/threonine protein kinase</fullName>
        <ecNumber evidence="1">2.7.11.1</ecNumber>
    </recommendedName>
</protein>
<gene>
    <name evidence="9" type="ORF">GIB67_041047</name>
</gene>
<keyword evidence="3" id="KW-0808">Transferase</keyword>
<evidence type="ECO:0000256" key="2">
    <source>
        <dbReference type="ARBA" id="ARBA00022527"/>
    </source>
</evidence>
<comment type="caution">
    <text evidence="9">The sequence shown here is derived from an EMBL/GenBank/DDBJ whole genome shotgun (WGS) entry which is preliminary data.</text>
</comment>
<proteinExistence type="predicted"/>
<evidence type="ECO:0000256" key="1">
    <source>
        <dbReference type="ARBA" id="ARBA00012513"/>
    </source>
</evidence>
<dbReference type="Gene3D" id="3.80.10.10">
    <property type="entry name" value="Ribonuclease Inhibitor"/>
    <property type="match status" value="1"/>
</dbReference>
<evidence type="ECO:0000256" key="3">
    <source>
        <dbReference type="ARBA" id="ARBA00022679"/>
    </source>
</evidence>
<dbReference type="OrthoDB" id="1724049at2759"/>
<evidence type="ECO:0000256" key="5">
    <source>
        <dbReference type="ARBA" id="ARBA00022777"/>
    </source>
</evidence>
<dbReference type="EMBL" id="JACGCM010002307">
    <property type="protein sequence ID" value="KAF6141570.1"/>
    <property type="molecule type" value="Genomic_DNA"/>
</dbReference>
<keyword evidence="2" id="KW-0723">Serine/threonine-protein kinase</keyword>
<comment type="catalytic activity">
    <reaction evidence="8">
        <text>L-seryl-[protein] + ATP = O-phospho-L-seryl-[protein] + ADP + H(+)</text>
        <dbReference type="Rhea" id="RHEA:17989"/>
        <dbReference type="Rhea" id="RHEA-COMP:9863"/>
        <dbReference type="Rhea" id="RHEA-COMP:11604"/>
        <dbReference type="ChEBI" id="CHEBI:15378"/>
        <dbReference type="ChEBI" id="CHEBI:29999"/>
        <dbReference type="ChEBI" id="CHEBI:30616"/>
        <dbReference type="ChEBI" id="CHEBI:83421"/>
        <dbReference type="ChEBI" id="CHEBI:456216"/>
        <dbReference type="EC" id="2.7.11.1"/>
    </reaction>
</comment>
<dbReference type="GO" id="GO:0005524">
    <property type="term" value="F:ATP binding"/>
    <property type="evidence" value="ECO:0007669"/>
    <property type="project" value="UniProtKB-KW"/>
</dbReference>
<keyword evidence="10" id="KW-1185">Reference proteome</keyword>
<evidence type="ECO:0000256" key="4">
    <source>
        <dbReference type="ARBA" id="ARBA00022741"/>
    </source>
</evidence>
<dbReference type="EC" id="2.7.11.1" evidence="1"/>
<dbReference type="InterPro" id="IPR051420">
    <property type="entry name" value="Ser_Thr_Kinases_DiverseReg"/>
</dbReference>
<evidence type="ECO:0000256" key="7">
    <source>
        <dbReference type="ARBA" id="ARBA00047899"/>
    </source>
</evidence>
<dbReference type="AlphaFoldDB" id="A0A7J7LGA5"/>
<dbReference type="InterPro" id="IPR032675">
    <property type="entry name" value="LRR_dom_sf"/>
</dbReference>
<keyword evidence="5" id="KW-0418">Kinase</keyword>
<accession>A0A7J7LGA5</accession>
<evidence type="ECO:0000256" key="6">
    <source>
        <dbReference type="ARBA" id="ARBA00022840"/>
    </source>
</evidence>
<keyword evidence="4" id="KW-0547">Nucleotide-binding</keyword>
<sequence length="80" mass="9172">MVTTTHFILATWKWSNTKRLKNCSSLVRVRLDRNQLADNISEAFGVYPNLDYMDLSQNNLYGEQFADHLSLQLGNGNILP</sequence>
<organism evidence="9 10">
    <name type="scientific">Kingdonia uniflora</name>
    <dbReference type="NCBI Taxonomy" id="39325"/>
    <lineage>
        <taxon>Eukaryota</taxon>
        <taxon>Viridiplantae</taxon>
        <taxon>Streptophyta</taxon>
        <taxon>Embryophyta</taxon>
        <taxon>Tracheophyta</taxon>
        <taxon>Spermatophyta</taxon>
        <taxon>Magnoliopsida</taxon>
        <taxon>Ranunculales</taxon>
        <taxon>Circaeasteraceae</taxon>
        <taxon>Kingdonia</taxon>
    </lineage>
</organism>
<evidence type="ECO:0000256" key="8">
    <source>
        <dbReference type="ARBA" id="ARBA00048679"/>
    </source>
</evidence>
<dbReference type="PANTHER" id="PTHR48005">
    <property type="entry name" value="LEUCINE RICH REPEAT KINASE 2"/>
    <property type="match status" value="1"/>
</dbReference>
<dbReference type="GO" id="GO:0004674">
    <property type="term" value="F:protein serine/threonine kinase activity"/>
    <property type="evidence" value="ECO:0007669"/>
    <property type="project" value="UniProtKB-KW"/>
</dbReference>
<evidence type="ECO:0000313" key="9">
    <source>
        <dbReference type="EMBL" id="KAF6141570.1"/>
    </source>
</evidence>
<name>A0A7J7LGA5_9MAGN</name>
<dbReference type="SUPFAM" id="SSF52058">
    <property type="entry name" value="L domain-like"/>
    <property type="match status" value="1"/>
</dbReference>